<reference evidence="5 6" key="1">
    <citation type="submission" date="2020-11" db="EMBL/GenBank/DDBJ databases">
        <authorList>
            <person name="Wallbank WR R."/>
            <person name="Pardo Diaz C."/>
            <person name="Kozak K."/>
            <person name="Martin S."/>
            <person name="Jiggins C."/>
            <person name="Moest M."/>
            <person name="Warren A I."/>
            <person name="Generalovic N T."/>
            <person name="Byers J.R.P. K."/>
            <person name="Montejo-Kovacevich G."/>
            <person name="Yen C E."/>
        </authorList>
    </citation>
    <scope>NUCLEOTIDE SEQUENCE [LARGE SCALE GENOMIC DNA]</scope>
</reference>
<dbReference type="GO" id="GO:0003729">
    <property type="term" value="F:mRNA binding"/>
    <property type="evidence" value="ECO:0007669"/>
    <property type="project" value="TreeGrafter"/>
</dbReference>
<protein>
    <recommendedName>
        <fullName evidence="7">THO complex subunit 5</fullName>
    </recommendedName>
</protein>
<feature type="compositionally biased region" description="Basic and acidic residues" evidence="4">
    <location>
        <begin position="1"/>
        <end position="13"/>
    </location>
</feature>
<feature type="region of interest" description="Disordered" evidence="4">
    <location>
        <begin position="1"/>
        <end position="53"/>
    </location>
</feature>
<keyword evidence="6" id="KW-1185">Reference proteome</keyword>
<organism evidence="5 6">
    <name type="scientific">Hermetia illucens</name>
    <name type="common">Black soldier fly</name>
    <dbReference type="NCBI Taxonomy" id="343691"/>
    <lineage>
        <taxon>Eukaryota</taxon>
        <taxon>Metazoa</taxon>
        <taxon>Ecdysozoa</taxon>
        <taxon>Arthropoda</taxon>
        <taxon>Hexapoda</taxon>
        <taxon>Insecta</taxon>
        <taxon>Pterygota</taxon>
        <taxon>Neoptera</taxon>
        <taxon>Endopterygota</taxon>
        <taxon>Diptera</taxon>
        <taxon>Brachycera</taxon>
        <taxon>Stratiomyomorpha</taxon>
        <taxon>Stratiomyidae</taxon>
        <taxon>Hermetiinae</taxon>
        <taxon>Hermetia</taxon>
    </lineage>
</organism>
<evidence type="ECO:0000313" key="6">
    <source>
        <dbReference type="Proteomes" id="UP000594454"/>
    </source>
</evidence>
<dbReference type="EMBL" id="LR899012">
    <property type="protein sequence ID" value="CAD7088066.1"/>
    <property type="molecule type" value="Genomic_DNA"/>
</dbReference>
<sequence>MVNKDSSEKDSSEKKRRKGSSGDSSSGGKQNKEDAYENVIRHEEQEAHRRSADKDKTMFYQTCSELKKIFEEIAALKKDNTEKSNQEIIEKRIQGSLIFVALKKLNRLDKIRLRAGRDALHKEKLRVDSNRLQLQNLLYEANHLKREVQRCYQFKSQDEEIDLVSEEEFYKNAPESISRPQKTKSDEHARRLARLDWELHERKELSALCKKLSIAKQDASKDIGLKAERLNSLAPCLEALLKATRPLQIALEMDIEKEWEVQKSARLLSRPLYLVYANVSAYAEACDSSITTTIEGDEDEAKILDDEDKCDDRDDDDNQESDNEDLEPGNRKVHHKRYSKNETIEIRRKNLLKPHPLSVSLTINKDSPHGQIIITLRYFPGLGFVTAKPTIEINNTGVAAGEVISTENILSCIYADDFGENSPNPKTKYQIDEYHMNEAELLAYLNEQNFGKPYKWAQRFCGIDFVPDKPSTSRSSFFSDTVSYELAQESVPSIVKHLKSRWQARLGLYKQIYALENKNIDLSSDVIDVAPARISSSLVQWLSTTWEEYSSSLSTQRFIEENLVTSHDLFYRAVITRGSAKLECLVCISSDFPNTTPIWNLNLCWNGKHNAINNAAIREMEHWVNSISTAKTKSCILSAQLRRAMSGFDIFLETEGPFYSPAEFTQDKTFLKAFRGRQRSRPYKIVQNGSNVIYKQI</sequence>
<dbReference type="Proteomes" id="UP000594454">
    <property type="component" value="Chromosome 4"/>
</dbReference>
<comment type="similarity">
    <text evidence="2">Belongs to the THOC5 family.</text>
</comment>
<dbReference type="OrthoDB" id="20582at2759"/>
<dbReference type="OMA" id="YEVMHLK"/>
<feature type="compositionally biased region" description="Acidic residues" evidence="4">
    <location>
        <begin position="297"/>
        <end position="327"/>
    </location>
</feature>
<proteinExistence type="inferred from homology"/>
<feature type="compositionally biased region" description="Basic and acidic residues" evidence="4">
    <location>
        <begin position="30"/>
        <end position="53"/>
    </location>
</feature>
<dbReference type="PANTHER" id="PTHR13375">
    <property type="entry name" value="FMS INTERACTING PROTEIN"/>
    <property type="match status" value="1"/>
</dbReference>
<evidence type="ECO:0000256" key="1">
    <source>
        <dbReference type="ARBA" id="ARBA00004123"/>
    </source>
</evidence>
<dbReference type="AlphaFoldDB" id="A0A7R8YZS9"/>
<dbReference type="PANTHER" id="PTHR13375:SF3">
    <property type="entry name" value="THO COMPLEX SUBUNIT 5 HOMOLOG"/>
    <property type="match status" value="1"/>
</dbReference>
<dbReference type="FunCoup" id="A0A7R8YZS9">
    <property type="interactions" value="1650"/>
</dbReference>
<dbReference type="InParanoid" id="A0A7R8YZS9"/>
<dbReference type="GO" id="GO:0006406">
    <property type="term" value="P:mRNA export from nucleus"/>
    <property type="evidence" value="ECO:0007669"/>
    <property type="project" value="TreeGrafter"/>
</dbReference>
<dbReference type="GO" id="GO:0000445">
    <property type="term" value="C:THO complex part of transcription export complex"/>
    <property type="evidence" value="ECO:0007669"/>
    <property type="project" value="TreeGrafter"/>
</dbReference>
<evidence type="ECO:0008006" key="7">
    <source>
        <dbReference type="Google" id="ProtNLM"/>
    </source>
</evidence>
<evidence type="ECO:0000256" key="4">
    <source>
        <dbReference type="SAM" id="MobiDB-lite"/>
    </source>
</evidence>
<accession>A0A7R8YZS9</accession>
<dbReference type="Pfam" id="PF09766">
    <property type="entry name" value="FmiP_Thoc5"/>
    <property type="match status" value="1"/>
</dbReference>
<gene>
    <name evidence="5" type="ORF">HERILL_LOCUS10724</name>
</gene>
<feature type="region of interest" description="Disordered" evidence="4">
    <location>
        <begin position="297"/>
        <end position="339"/>
    </location>
</feature>
<evidence type="ECO:0000256" key="3">
    <source>
        <dbReference type="ARBA" id="ARBA00023242"/>
    </source>
</evidence>
<evidence type="ECO:0000256" key="2">
    <source>
        <dbReference type="ARBA" id="ARBA00008044"/>
    </source>
</evidence>
<dbReference type="InterPro" id="IPR019163">
    <property type="entry name" value="THO_Thoc5"/>
</dbReference>
<keyword evidence="3" id="KW-0539">Nucleus</keyword>
<name>A0A7R8YZS9_HERIL</name>
<comment type="subcellular location">
    <subcellularLocation>
        <location evidence="1">Nucleus</location>
    </subcellularLocation>
</comment>
<evidence type="ECO:0000313" key="5">
    <source>
        <dbReference type="EMBL" id="CAD7088066.1"/>
    </source>
</evidence>